<dbReference type="GO" id="GO:0016020">
    <property type="term" value="C:membrane"/>
    <property type="evidence" value="ECO:0007669"/>
    <property type="project" value="UniProtKB-SubCell"/>
</dbReference>
<dbReference type="EMBL" id="GEDC01021563">
    <property type="protein sequence ID" value="JAS15735.1"/>
    <property type="molecule type" value="Transcribed_RNA"/>
</dbReference>
<feature type="non-terminal residue" evidence="8">
    <location>
        <position position="1"/>
    </location>
</feature>
<keyword evidence="4 7" id="KW-1133">Transmembrane helix</keyword>
<evidence type="ECO:0008006" key="9">
    <source>
        <dbReference type="Google" id="ProtNLM"/>
    </source>
</evidence>
<evidence type="ECO:0000313" key="8">
    <source>
        <dbReference type="EMBL" id="JAS15735.1"/>
    </source>
</evidence>
<evidence type="ECO:0000256" key="4">
    <source>
        <dbReference type="ARBA" id="ARBA00022989"/>
    </source>
</evidence>
<feature type="transmembrane region" description="Helical" evidence="7">
    <location>
        <begin position="50"/>
        <end position="72"/>
    </location>
</feature>
<organism evidence="8">
    <name type="scientific">Clastoptera arizonana</name>
    <name type="common">Arizona spittle bug</name>
    <dbReference type="NCBI Taxonomy" id="38151"/>
    <lineage>
        <taxon>Eukaryota</taxon>
        <taxon>Metazoa</taxon>
        <taxon>Ecdysozoa</taxon>
        <taxon>Arthropoda</taxon>
        <taxon>Hexapoda</taxon>
        <taxon>Insecta</taxon>
        <taxon>Pterygota</taxon>
        <taxon>Neoptera</taxon>
        <taxon>Paraneoptera</taxon>
        <taxon>Hemiptera</taxon>
        <taxon>Auchenorrhyncha</taxon>
        <taxon>Cercopoidea</taxon>
        <taxon>Clastopteridae</taxon>
        <taxon>Clastoptera</taxon>
    </lineage>
</organism>
<evidence type="ECO:0000256" key="2">
    <source>
        <dbReference type="ARBA" id="ARBA00022448"/>
    </source>
</evidence>
<keyword evidence="2" id="KW-0813">Transport</keyword>
<dbReference type="AlphaFoldDB" id="A0A1B6CR12"/>
<feature type="region of interest" description="Disordered" evidence="6">
    <location>
        <begin position="1"/>
        <end position="22"/>
    </location>
</feature>
<evidence type="ECO:0000256" key="6">
    <source>
        <dbReference type="SAM" id="MobiDB-lite"/>
    </source>
</evidence>
<accession>A0A1B6CR12</accession>
<gene>
    <name evidence="8" type="ORF">g.20438</name>
</gene>
<evidence type="ECO:0000256" key="7">
    <source>
        <dbReference type="SAM" id="Phobius"/>
    </source>
</evidence>
<evidence type="ECO:0000256" key="3">
    <source>
        <dbReference type="ARBA" id="ARBA00022692"/>
    </source>
</evidence>
<evidence type="ECO:0000256" key="1">
    <source>
        <dbReference type="ARBA" id="ARBA00004141"/>
    </source>
</evidence>
<evidence type="ECO:0000256" key="5">
    <source>
        <dbReference type="ARBA" id="ARBA00023136"/>
    </source>
</evidence>
<feature type="transmembrane region" description="Helical" evidence="7">
    <location>
        <begin position="240"/>
        <end position="257"/>
    </location>
</feature>
<sequence>DTYPVKSLSFEEQTSKDEEANETSNKSVFRPVIVLIKQIQQLFAFPTLKITALACSLFFCNMFGYYGLGLWLPELFNRFQKHYQYYPDEIVSICGVKTDFPSDNSTITEAVCDSTAVDGTVFMKSVIMGVVGLFGNVMSGVLAGRLERRTLPIIMMALSGTCVIVIYFMSNLTYNLVMTTGFQLFVGTANLLYNSLVVDMFPPSISGMGVCLGILSGRLGAMISNLVFGNLLDVSCSVPIFLVAGVNLAGGLFSFFIPKHPYSEERITYSKSVNPP</sequence>
<keyword evidence="3 7" id="KW-0812">Transmembrane</keyword>
<dbReference type="SUPFAM" id="SSF103473">
    <property type="entry name" value="MFS general substrate transporter"/>
    <property type="match status" value="1"/>
</dbReference>
<feature type="transmembrane region" description="Helical" evidence="7">
    <location>
        <begin position="205"/>
        <end position="228"/>
    </location>
</feature>
<dbReference type="InterPro" id="IPR036259">
    <property type="entry name" value="MFS_trans_sf"/>
</dbReference>
<comment type="subcellular location">
    <subcellularLocation>
        <location evidence="1">Membrane</location>
        <topology evidence="1">Multi-pass membrane protein</topology>
    </subcellularLocation>
</comment>
<protein>
    <recommendedName>
        <fullName evidence="9">Major facilitator superfamily (MFS) profile domain-containing protein</fullName>
    </recommendedName>
</protein>
<reference evidence="8" key="1">
    <citation type="submission" date="2015-12" db="EMBL/GenBank/DDBJ databases">
        <title>De novo transcriptome assembly of four potential Pierce s Disease insect vectors from Arizona vineyards.</title>
        <authorList>
            <person name="Tassone E.E."/>
        </authorList>
    </citation>
    <scope>NUCLEOTIDE SEQUENCE</scope>
</reference>
<keyword evidence="5 7" id="KW-0472">Membrane</keyword>
<name>A0A1B6CR12_9HEMI</name>
<feature type="transmembrane region" description="Helical" evidence="7">
    <location>
        <begin position="126"/>
        <end position="144"/>
    </location>
</feature>
<dbReference type="PANTHER" id="PTHR23511:SF38">
    <property type="entry name" value="SYNAPTIC VESICLE 2-RELATED PROTEIN-LIKE PROTEIN"/>
    <property type="match status" value="1"/>
</dbReference>
<proteinExistence type="predicted"/>
<dbReference type="PANTHER" id="PTHR23511">
    <property type="entry name" value="SYNAPTIC VESICLE GLYCOPROTEIN 2"/>
    <property type="match status" value="1"/>
</dbReference>
<dbReference type="Gene3D" id="1.20.1250.20">
    <property type="entry name" value="MFS general substrate transporter like domains"/>
    <property type="match status" value="1"/>
</dbReference>